<dbReference type="AlphaFoldDB" id="A0A1B8H4C1"/>
<sequence>MAFLGGYGIIEKAARAKDRLYISHLILFHTLHLKNIEMAYFVVEPIISPELYMISSEKKDGKPSI</sequence>
<organism evidence="1 2">
    <name type="scientific">Morganella psychrotolerans</name>
    <dbReference type="NCBI Taxonomy" id="368603"/>
    <lineage>
        <taxon>Bacteria</taxon>
        <taxon>Pseudomonadati</taxon>
        <taxon>Pseudomonadota</taxon>
        <taxon>Gammaproteobacteria</taxon>
        <taxon>Enterobacterales</taxon>
        <taxon>Morganellaceae</taxon>
        <taxon>Morganella</taxon>
    </lineage>
</organism>
<accession>A0A1B8H4C1</accession>
<dbReference type="EMBL" id="LZEX01000042">
    <property type="protein sequence ID" value="OBU03893.1"/>
    <property type="molecule type" value="Genomic_DNA"/>
</dbReference>
<proteinExistence type="predicted"/>
<comment type="caution">
    <text evidence="1">The sequence shown here is derived from an EMBL/GenBank/DDBJ whole genome shotgun (WGS) entry which is preliminary data.</text>
</comment>
<gene>
    <name evidence="1" type="ORF">AYY17_10090</name>
</gene>
<protein>
    <submittedName>
        <fullName evidence="1">Uncharacterized protein</fullName>
    </submittedName>
</protein>
<dbReference type="Proteomes" id="UP000092247">
    <property type="component" value="Unassembled WGS sequence"/>
</dbReference>
<reference evidence="1 2" key="1">
    <citation type="submission" date="2016-06" db="EMBL/GenBank/DDBJ databases">
        <authorList>
            <person name="Kjaerup R.B."/>
            <person name="Dalgaard T.S."/>
            <person name="Juul-Madsen H.R."/>
        </authorList>
    </citation>
    <scope>NUCLEOTIDE SEQUENCE [LARGE SCALE GENOMIC DNA]</scope>
    <source>
        <strain evidence="1 2">GCSL-Mp3</strain>
    </source>
</reference>
<evidence type="ECO:0000313" key="1">
    <source>
        <dbReference type="EMBL" id="OBU03893.1"/>
    </source>
</evidence>
<name>A0A1B8H4C1_9GAMM</name>
<evidence type="ECO:0000313" key="2">
    <source>
        <dbReference type="Proteomes" id="UP000092247"/>
    </source>
</evidence>
<dbReference type="RefSeq" id="WP_067425559.1">
    <property type="nucleotide sequence ID" value="NZ_LZEX01000042.1"/>
</dbReference>